<comment type="caution">
    <text evidence="3">The sequence shown here is derived from an EMBL/GenBank/DDBJ whole genome shotgun (WGS) entry which is preliminary data.</text>
</comment>
<reference evidence="3" key="1">
    <citation type="journal article" date="2020" name="bioRxiv">
        <title>Comparative genomics of Chlamydomonas.</title>
        <authorList>
            <person name="Craig R.J."/>
            <person name="Hasan A.R."/>
            <person name="Ness R.W."/>
            <person name="Keightley P.D."/>
        </authorList>
    </citation>
    <scope>NUCLEOTIDE SEQUENCE</scope>
    <source>
        <strain evidence="3">CCAP 11/173</strain>
    </source>
</reference>
<feature type="region of interest" description="Disordered" evidence="2">
    <location>
        <begin position="76"/>
        <end position="229"/>
    </location>
</feature>
<feature type="region of interest" description="Disordered" evidence="2">
    <location>
        <begin position="286"/>
        <end position="330"/>
    </location>
</feature>
<feature type="compositionally biased region" description="Low complexity" evidence="2">
    <location>
        <begin position="208"/>
        <end position="224"/>
    </location>
</feature>
<dbReference type="OrthoDB" id="551892at2759"/>
<keyword evidence="4" id="KW-1185">Reference proteome</keyword>
<protein>
    <submittedName>
        <fullName evidence="3">Uncharacterized protein</fullName>
    </submittedName>
</protein>
<accession>A0A835VY64</accession>
<keyword evidence="1" id="KW-0175">Coiled coil</keyword>
<name>A0A835VY64_9CHLO</name>
<feature type="compositionally biased region" description="Low complexity" evidence="2">
    <location>
        <begin position="318"/>
        <end position="330"/>
    </location>
</feature>
<evidence type="ECO:0000313" key="4">
    <source>
        <dbReference type="Proteomes" id="UP000613740"/>
    </source>
</evidence>
<evidence type="ECO:0000313" key="3">
    <source>
        <dbReference type="EMBL" id="KAG2429959.1"/>
    </source>
</evidence>
<feature type="compositionally biased region" description="Low complexity" evidence="2">
    <location>
        <begin position="179"/>
        <end position="197"/>
    </location>
</feature>
<dbReference type="Proteomes" id="UP000613740">
    <property type="component" value="Unassembled WGS sequence"/>
</dbReference>
<feature type="coiled-coil region" evidence="1">
    <location>
        <begin position="398"/>
        <end position="458"/>
    </location>
</feature>
<feature type="compositionally biased region" description="Gly residues" evidence="2">
    <location>
        <begin position="98"/>
        <end position="108"/>
    </location>
</feature>
<organism evidence="3 4">
    <name type="scientific">Chlamydomonas schloesseri</name>
    <dbReference type="NCBI Taxonomy" id="2026947"/>
    <lineage>
        <taxon>Eukaryota</taxon>
        <taxon>Viridiplantae</taxon>
        <taxon>Chlorophyta</taxon>
        <taxon>core chlorophytes</taxon>
        <taxon>Chlorophyceae</taxon>
        <taxon>CS clade</taxon>
        <taxon>Chlamydomonadales</taxon>
        <taxon>Chlamydomonadaceae</taxon>
        <taxon>Chlamydomonas</taxon>
    </lineage>
</organism>
<feature type="compositionally biased region" description="Low complexity" evidence="2">
    <location>
        <begin position="126"/>
        <end position="140"/>
    </location>
</feature>
<dbReference type="AlphaFoldDB" id="A0A835VY64"/>
<sequence>MYVYRRISLAARAGTGGVGWQLLRDRGWRRAHMTKVLAAALPVLLALSSLSPSDLLLGGVPNTQGYPSTSLPEEARRHLAGGPTPQPPTGPQPSDGAGKTGPGAGGWGPSLIIDLGEGTAGGTPLQTQEQQQQRQQQQQPQSPPVSAEEAEPYTFGGGLPQPAAAAAAAPGGGQPRPQPAAAAAGAADEGPEAGRAGCPIGGTECPFANGHGHSQGQQHAATAAGAGGGVGSGHAGMLSGAAVSGSAVEGVVGAALLRAPHARMTVVPLPPLPSLTSPVSGAVPPMLPSGSALPKPPGTARRAYEAAQPTPPQPGPPEAATAAAAQAAQQPASVRSATAAAAAAAGGALGGLPAGPRPSPAAALGGWSISGLVEPVVQALRVHSAATAADLAAAARLRAAAEGAAARLRQHLDSVREQQRQLDSERDAAAAAGDYAAAARLRLQLDGLEVEAGSLEAAARLDSLTEVEGGVRAAQAAALLAAAAELRRLSAAATGALSRLQAEMAEVQALSRHSQQTDVRRELRLLALDAAAAESAAAAALAEHRAANRAVLTDAAGLVRNLTAADSLAAAAAGEAELLRGQLAVALQMQDYEHATELRSSLSRLEEAAAGGGGAAAAFGRLLAAHQAVVAQRLADFGAGLRRLQRAGVLVGLTDDLRRMYGSGQVDAAEALRLASGLAAAVRELEATSTSVPPAVERGQAEEIVRGLVM</sequence>
<evidence type="ECO:0000256" key="1">
    <source>
        <dbReference type="SAM" id="Coils"/>
    </source>
</evidence>
<dbReference type="EMBL" id="JAEHOD010000082">
    <property type="protein sequence ID" value="KAG2429959.1"/>
    <property type="molecule type" value="Genomic_DNA"/>
</dbReference>
<evidence type="ECO:0000256" key="2">
    <source>
        <dbReference type="SAM" id="MobiDB-lite"/>
    </source>
</evidence>
<proteinExistence type="predicted"/>
<gene>
    <name evidence="3" type="ORF">HYH02_013910</name>
</gene>
<feature type="compositionally biased region" description="Low complexity" evidence="2">
    <location>
        <begin position="160"/>
        <end position="169"/>
    </location>
</feature>